<feature type="region of interest" description="Disordered" evidence="1">
    <location>
        <begin position="24"/>
        <end position="48"/>
    </location>
</feature>
<dbReference type="Proteomes" id="UP000076632">
    <property type="component" value="Unassembled WGS sequence"/>
</dbReference>
<feature type="region of interest" description="Disordered" evidence="1">
    <location>
        <begin position="158"/>
        <end position="181"/>
    </location>
</feature>
<gene>
    <name evidence="3" type="ORF">L228DRAFT_270517</name>
</gene>
<dbReference type="EMBL" id="KV407463">
    <property type="protein sequence ID" value="KZF20446.1"/>
    <property type="molecule type" value="Genomic_DNA"/>
</dbReference>
<feature type="signal peptide" evidence="2">
    <location>
        <begin position="1"/>
        <end position="20"/>
    </location>
</feature>
<feature type="chain" id="PRO_5007855307" evidence="2">
    <location>
        <begin position="21"/>
        <end position="256"/>
    </location>
</feature>
<sequence>MKPQTLSLLTLLALSHLLFAAPLSSSSSSSSAPQVSTSEPSEDARQLDGTQSTLLDGIQILSRNYISLWKHSLLALRPSSSDEGLDAPCHAQTQSSDNPDEPDESNWSDGSDGSDEPYDLDLYTPTLEEPEILDEHLPAAPTPSRSFVSSPSSSSYLSSSSSSYSYSPPNEYTAQHSNRPSECASLLDQAVLLDDDYDDDHGDDDCDSPHQMQWSKVVDENRPLPTAVLLEMSRHAAHAAKAARRAKRPFRDGTDD</sequence>
<dbReference type="AlphaFoldDB" id="A0A165AGS7"/>
<keyword evidence="4" id="KW-1185">Reference proteome</keyword>
<organism evidence="3 4">
    <name type="scientific">Xylona heveae (strain CBS 132557 / TC161)</name>
    <dbReference type="NCBI Taxonomy" id="1328760"/>
    <lineage>
        <taxon>Eukaryota</taxon>
        <taxon>Fungi</taxon>
        <taxon>Dikarya</taxon>
        <taxon>Ascomycota</taxon>
        <taxon>Pezizomycotina</taxon>
        <taxon>Xylonomycetes</taxon>
        <taxon>Xylonales</taxon>
        <taxon>Xylonaceae</taxon>
        <taxon>Xylona</taxon>
    </lineage>
</organism>
<accession>A0A165AGS7</accession>
<proteinExistence type="predicted"/>
<feature type="compositionally biased region" description="Low complexity" evidence="1">
    <location>
        <begin position="158"/>
        <end position="169"/>
    </location>
</feature>
<evidence type="ECO:0000313" key="4">
    <source>
        <dbReference type="Proteomes" id="UP000076632"/>
    </source>
</evidence>
<feature type="compositionally biased region" description="Polar residues" evidence="1">
    <location>
        <begin position="170"/>
        <end position="180"/>
    </location>
</feature>
<feature type="compositionally biased region" description="Acidic residues" evidence="1">
    <location>
        <begin position="98"/>
        <end position="119"/>
    </location>
</feature>
<feature type="compositionally biased region" description="Low complexity" evidence="1">
    <location>
        <begin position="24"/>
        <end position="39"/>
    </location>
</feature>
<dbReference type="RefSeq" id="XP_018186001.1">
    <property type="nucleotide sequence ID" value="XM_018335416.1"/>
</dbReference>
<keyword evidence="2" id="KW-0732">Signal</keyword>
<evidence type="ECO:0000313" key="3">
    <source>
        <dbReference type="EMBL" id="KZF20446.1"/>
    </source>
</evidence>
<evidence type="ECO:0000256" key="2">
    <source>
        <dbReference type="SAM" id="SignalP"/>
    </source>
</evidence>
<name>A0A165AGS7_XYLHT</name>
<dbReference type="InParanoid" id="A0A165AGS7"/>
<evidence type="ECO:0000256" key="1">
    <source>
        <dbReference type="SAM" id="MobiDB-lite"/>
    </source>
</evidence>
<dbReference type="GeneID" id="28900553"/>
<reference evidence="3 4" key="1">
    <citation type="journal article" date="2016" name="Fungal Biol.">
        <title>The genome of Xylona heveae provides a window into fungal endophytism.</title>
        <authorList>
            <person name="Gazis R."/>
            <person name="Kuo A."/>
            <person name="Riley R."/>
            <person name="LaButti K."/>
            <person name="Lipzen A."/>
            <person name="Lin J."/>
            <person name="Amirebrahimi M."/>
            <person name="Hesse C.N."/>
            <person name="Spatafora J.W."/>
            <person name="Henrissat B."/>
            <person name="Hainaut M."/>
            <person name="Grigoriev I.V."/>
            <person name="Hibbett D.S."/>
        </authorList>
    </citation>
    <scope>NUCLEOTIDE SEQUENCE [LARGE SCALE GENOMIC DNA]</scope>
    <source>
        <strain evidence="3 4">TC161</strain>
    </source>
</reference>
<protein>
    <submittedName>
        <fullName evidence="3">Uncharacterized protein</fullName>
    </submittedName>
</protein>
<feature type="region of interest" description="Disordered" evidence="1">
    <location>
        <begin position="80"/>
        <end position="122"/>
    </location>
</feature>